<dbReference type="InParanoid" id="A0A5E4FH21"/>
<dbReference type="EMBL" id="CABIKO010000107">
    <property type="protein sequence ID" value="VVA26469.1"/>
    <property type="molecule type" value="Genomic_DNA"/>
</dbReference>
<proteinExistence type="predicted"/>
<reference evidence="3" key="1">
    <citation type="journal article" date="2020" name="Plant J.">
        <title>Transposons played a major role in the diversification between the closely related almond and peach genomes: results from the almond genome sequence.</title>
        <authorList>
            <person name="Alioto T."/>
            <person name="Alexiou K.G."/>
            <person name="Bardil A."/>
            <person name="Barteri F."/>
            <person name="Castanera R."/>
            <person name="Cruz F."/>
            <person name="Dhingra A."/>
            <person name="Duval H."/>
            <person name="Fernandez I Marti A."/>
            <person name="Frias L."/>
            <person name="Galan B."/>
            <person name="Garcia J.L."/>
            <person name="Howad W."/>
            <person name="Gomez-Garrido J."/>
            <person name="Gut M."/>
            <person name="Julca I."/>
            <person name="Morata J."/>
            <person name="Puigdomenech P."/>
            <person name="Ribeca P."/>
            <person name="Rubio Cabetas M.J."/>
            <person name="Vlasova A."/>
            <person name="Wirthensohn M."/>
            <person name="Garcia-Mas J."/>
            <person name="Gabaldon T."/>
            <person name="Casacuberta J.M."/>
            <person name="Arus P."/>
        </authorList>
    </citation>
    <scope>NUCLEOTIDE SEQUENCE [LARGE SCALE GENOMIC DNA]</scope>
    <source>
        <strain evidence="3">cv. Texas</strain>
    </source>
</reference>
<sequence length="179" mass="20625">MEELEKQFGARLRLSEKEHVGIRIDETESIDPLKGSQFTLAARVVTHKVLENLKDKLRVVEMEPWTFRHCLVVVVETTMVARKIGSLMGQVVEVDRAEGEECHTSRVCVEKLERQQGGGVVSTECLIVVSRLEAEEDMRDRRLRTNGPRSQTDSSTDTMTRGMRFEWRQRGEPPWSREK</sequence>
<name>A0A5E4FH21_PRUDU</name>
<evidence type="ECO:0000256" key="1">
    <source>
        <dbReference type="SAM" id="MobiDB-lite"/>
    </source>
</evidence>
<dbReference type="Gramene" id="VVA26469">
    <property type="protein sequence ID" value="VVA26469"/>
    <property type="gene ID" value="Prudul26B007934"/>
</dbReference>
<feature type="compositionally biased region" description="Basic and acidic residues" evidence="1">
    <location>
        <begin position="163"/>
        <end position="179"/>
    </location>
</feature>
<protein>
    <submittedName>
        <fullName evidence="2">PREDICTED: LOC110760582</fullName>
    </submittedName>
</protein>
<evidence type="ECO:0000313" key="3">
    <source>
        <dbReference type="Proteomes" id="UP000327085"/>
    </source>
</evidence>
<dbReference type="Proteomes" id="UP000327085">
    <property type="component" value="Chromosome 4"/>
</dbReference>
<dbReference type="AlphaFoldDB" id="A0A5E4FH21"/>
<organism evidence="2 3">
    <name type="scientific">Prunus dulcis</name>
    <name type="common">Almond</name>
    <name type="synonym">Amygdalus dulcis</name>
    <dbReference type="NCBI Taxonomy" id="3755"/>
    <lineage>
        <taxon>Eukaryota</taxon>
        <taxon>Viridiplantae</taxon>
        <taxon>Streptophyta</taxon>
        <taxon>Embryophyta</taxon>
        <taxon>Tracheophyta</taxon>
        <taxon>Spermatophyta</taxon>
        <taxon>Magnoliopsida</taxon>
        <taxon>eudicotyledons</taxon>
        <taxon>Gunneridae</taxon>
        <taxon>Pentapetalae</taxon>
        <taxon>rosids</taxon>
        <taxon>fabids</taxon>
        <taxon>Rosales</taxon>
        <taxon>Rosaceae</taxon>
        <taxon>Amygdaloideae</taxon>
        <taxon>Amygdaleae</taxon>
        <taxon>Prunus</taxon>
    </lineage>
</organism>
<feature type="compositionally biased region" description="Polar residues" evidence="1">
    <location>
        <begin position="147"/>
        <end position="159"/>
    </location>
</feature>
<feature type="region of interest" description="Disordered" evidence="1">
    <location>
        <begin position="138"/>
        <end position="179"/>
    </location>
</feature>
<evidence type="ECO:0000313" key="2">
    <source>
        <dbReference type="EMBL" id="VVA26469.1"/>
    </source>
</evidence>
<gene>
    <name evidence="2" type="ORF">ALMOND_2B007934</name>
</gene>
<accession>A0A5E4FH21</accession>